<proteinExistence type="predicted"/>
<dbReference type="AlphaFoldDB" id="A0A166JKQ3"/>
<dbReference type="Proteomes" id="UP000076532">
    <property type="component" value="Unassembled WGS sequence"/>
</dbReference>
<sequence>MCTMGGQSAPGDAPDGGQYAPPPAGYLRGMQARVDLSPARGGASLPHFNGIYEPGWPPGHQLWESDDSWTFSTLCIYSAALRAHNVNPPPNSLGAPRQPIPATVSALARPILTYQPAARPPASTHLAPIHTATRQGARGSPAHPNANARRIQNYERHNAESAADNAVAGSSSGPGSRRSGNTRPFPATEVNTDQNWWILFKPTCLAEAHLNSLDHSSQTRVILPIDDWQRFYTKADELGLVFRLSIPSAHDPQTPIWRLLNSIIKSGLARVNLTLPAEGPELSNPLFRELNWVLVKATISGKSDTLSMKRVVLQSPELIPSEVKKISKQKNPIEGQDGGHVVIIAPKCGHLLGPIHQFAPFPSPVPPVPHSLHACFADRFWSNVLLDQDNIVDSCSEACAGFTGDADSIMDSDSYRSPLPMAVEDTFTYEPPADRDVQLRHTIENYDEQLDELDWELENEMDPKANWPNDVAQNGGAHCNSTKTHRDS</sequence>
<dbReference type="EMBL" id="KV417551">
    <property type="protein sequence ID" value="KZP20966.1"/>
    <property type="molecule type" value="Genomic_DNA"/>
</dbReference>
<accession>A0A166JKQ3</accession>
<evidence type="ECO:0000313" key="3">
    <source>
        <dbReference type="Proteomes" id="UP000076532"/>
    </source>
</evidence>
<keyword evidence="3" id="KW-1185">Reference proteome</keyword>
<gene>
    <name evidence="2" type="ORF">FIBSPDRAFT_891566</name>
</gene>
<organism evidence="2 3">
    <name type="scientific">Athelia psychrophila</name>
    <dbReference type="NCBI Taxonomy" id="1759441"/>
    <lineage>
        <taxon>Eukaryota</taxon>
        <taxon>Fungi</taxon>
        <taxon>Dikarya</taxon>
        <taxon>Basidiomycota</taxon>
        <taxon>Agaricomycotina</taxon>
        <taxon>Agaricomycetes</taxon>
        <taxon>Agaricomycetidae</taxon>
        <taxon>Atheliales</taxon>
        <taxon>Atheliaceae</taxon>
        <taxon>Athelia</taxon>
    </lineage>
</organism>
<name>A0A166JKQ3_9AGAM</name>
<feature type="region of interest" description="Disordered" evidence="1">
    <location>
        <begin position="159"/>
        <end position="187"/>
    </location>
</feature>
<reference evidence="2 3" key="1">
    <citation type="journal article" date="2016" name="Mol. Biol. Evol.">
        <title>Comparative Genomics of Early-Diverging Mushroom-Forming Fungi Provides Insights into the Origins of Lignocellulose Decay Capabilities.</title>
        <authorList>
            <person name="Nagy L.G."/>
            <person name="Riley R."/>
            <person name="Tritt A."/>
            <person name="Adam C."/>
            <person name="Daum C."/>
            <person name="Floudas D."/>
            <person name="Sun H."/>
            <person name="Yadav J.S."/>
            <person name="Pangilinan J."/>
            <person name="Larsson K.H."/>
            <person name="Matsuura K."/>
            <person name="Barry K."/>
            <person name="Labutti K."/>
            <person name="Kuo R."/>
            <person name="Ohm R.A."/>
            <person name="Bhattacharya S.S."/>
            <person name="Shirouzu T."/>
            <person name="Yoshinaga Y."/>
            <person name="Martin F.M."/>
            <person name="Grigoriev I.V."/>
            <person name="Hibbett D.S."/>
        </authorList>
    </citation>
    <scope>NUCLEOTIDE SEQUENCE [LARGE SCALE GENOMIC DNA]</scope>
    <source>
        <strain evidence="2 3">CBS 109695</strain>
    </source>
</reference>
<protein>
    <submittedName>
        <fullName evidence="2">Uncharacterized protein</fullName>
    </submittedName>
</protein>
<feature type="compositionally biased region" description="Low complexity" evidence="1">
    <location>
        <begin position="169"/>
        <end position="179"/>
    </location>
</feature>
<feature type="region of interest" description="Disordered" evidence="1">
    <location>
        <begin position="463"/>
        <end position="488"/>
    </location>
</feature>
<feature type="region of interest" description="Disordered" evidence="1">
    <location>
        <begin position="1"/>
        <end position="26"/>
    </location>
</feature>
<evidence type="ECO:0000313" key="2">
    <source>
        <dbReference type="EMBL" id="KZP20966.1"/>
    </source>
</evidence>
<evidence type="ECO:0000256" key="1">
    <source>
        <dbReference type="SAM" id="MobiDB-lite"/>
    </source>
</evidence>